<dbReference type="NCBIfam" id="TIGR00726">
    <property type="entry name" value="peptidoglycan editing factor PgeF"/>
    <property type="match status" value="1"/>
</dbReference>
<comment type="catalytic activity">
    <reaction evidence="10">
        <text>S-methyl-5'-thioadenosine + phosphate = 5-(methylsulfanyl)-alpha-D-ribose 1-phosphate + adenine</text>
        <dbReference type="Rhea" id="RHEA:11852"/>
        <dbReference type="ChEBI" id="CHEBI:16708"/>
        <dbReference type="ChEBI" id="CHEBI:17509"/>
        <dbReference type="ChEBI" id="CHEBI:43474"/>
        <dbReference type="ChEBI" id="CHEBI:58533"/>
        <dbReference type="EC" id="2.4.2.28"/>
    </reaction>
    <physiologicalReaction direction="left-to-right" evidence="10">
        <dbReference type="Rhea" id="RHEA:11853"/>
    </physiologicalReaction>
</comment>
<organism evidence="12 13">
    <name type="scientific">Dialister micraerophilus DSM 19965</name>
    <dbReference type="NCBI Taxonomy" id="888062"/>
    <lineage>
        <taxon>Bacteria</taxon>
        <taxon>Bacillati</taxon>
        <taxon>Bacillota</taxon>
        <taxon>Negativicutes</taxon>
        <taxon>Veillonellales</taxon>
        <taxon>Veillonellaceae</taxon>
        <taxon>Dialister</taxon>
    </lineage>
</organism>
<protein>
    <recommendedName>
        <fullName evidence="11">Purine nucleoside phosphorylase</fullName>
    </recommendedName>
</protein>
<dbReference type="InterPro" id="IPR038371">
    <property type="entry name" value="Cu_polyphenol_OxRdtase_sf"/>
</dbReference>
<evidence type="ECO:0000256" key="11">
    <source>
        <dbReference type="RuleBase" id="RU361274"/>
    </source>
</evidence>
<keyword evidence="5" id="KW-0479">Metal-binding</keyword>
<evidence type="ECO:0000313" key="12">
    <source>
        <dbReference type="EMBL" id="EGF12578.1"/>
    </source>
</evidence>
<dbReference type="AlphaFoldDB" id="F2BY17"/>
<accession>F2BY17</accession>
<evidence type="ECO:0000256" key="1">
    <source>
        <dbReference type="ARBA" id="ARBA00000553"/>
    </source>
</evidence>
<dbReference type="GO" id="GO:0005507">
    <property type="term" value="F:copper ion binding"/>
    <property type="evidence" value="ECO:0007669"/>
    <property type="project" value="TreeGrafter"/>
</dbReference>
<dbReference type="InterPro" id="IPR003730">
    <property type="entry name" value="Cu_polyphenol_OxRdtase"/>
</dbReference>
<dbReference type="Proteomes" id="UP000003503">
    <property type="component" value="Unassembled WGS sequence"/>
</dbReference>
<dbReference type="GO" id="GO:0017061">
    <property type="term" value="F:S-methyl-5-thioadenosine phosphorylase activity"/>
    <property type="evidence" value="ECO:0007669"/>
    <property type="project" value="UniProtKB-EC"/>
</dbReference>
<dbReference type="eggNOG" id="COG1496">
    <property type="taxonomic scope" value="Bacteria"/>
</dbReference>
<reference evidence="12 13" key="1">
    <citation type="submission" date="2011-02" db="EMBL/GenBank/DDBJ databases">
        <authorList>
            <person name="Muzny D."/>
            <person name="Qin X."/>
            <person name="Deng J."/>
            <person name="Jiang H."/>
            <person name="Liu Y."/>
            <person name="Qu J."/>
            <person name="Song X.-Z."/>
            <person name="Zhang L."/>
            <person name="Thornton R."/>
            <person name="Coyle M."/>
            <person name="Francisco L."/>
            <person name="Jackson L."/>
            <person name="Javaid M."/>
            <person name="Korchina V."/>
            <person name="Kovar C."/>
            <person name="Mata R."/>
            <person name="Mathew T."/>
            <person name="Ngo R."/>
            <person name="Nguyen L."/>
            <person name="Nguyen N."/>
            <person name="Okwuonu G."/>
            <person name="Ongeri F."/>
            <person name="Pham C."/>
            <person name="Simmons D."/>
            <person name="Wilczek-Boney K."/>
            <person name="Hale W."/>
            <person name="Jakkamsetti A."/>
            <person name="Pham P."/>
            <person name="Ruth R."/>
            <person name="San Lucas F."/>
            <person name="Warren J."/>
            <person name="Zhang J."/>
            <person name="Zhao Z."/>
            <person name="Zhou C."/>
            <person name="Zhu D."/>
            <person name="Lee S."/>
            <person name="Bess C."/>
            <person name="Blankenburg K."/>
            <person name="Forbes L."/>
            <person name="Fu Q."/>
            <person name="Gubbala S."/>
            <person name="Hirani K."/>
            <person name="Jayaseelan J.C."/>
            <person name="Lara F."/>
            <person name="Munidasa M."/>
            <person name="Palculict T."/>
            <person name="Patil S."/>
            <person name="Pu L.-L."/>
            <person name="Saada N."/>
            <person name="Tang L."/>
            <person name="Weissenberger G."/>
            <person name="Zhu Y."/>
            <person name="Hemphill L."/>
            <person name="Shang Y."/>
            <person name="Youmans B."/>
            <person name="Ayvaz T."/>
            <person name="Ross M."/>
            <person name="Santibanez J."/>
            <person name="Aqrawi P."/>
            <person name="Gross S."/>
            <person name="Joshi V."/>
            <person name="Fowler G."/>
            <person name="Nazareth L."/>
            <person name="Reid J."/>
            <person name="Worley K."/>
            <person name="Petrosino J."/>
            <person name="Highlander S."/>
            <person name="Gibbs R."/>
        </authorList>
    </citation>
    <scope>NUCLEOTIDE SEQUENCE [LARGE SCALE GENOMIC DNA]</scope>
    <source>
        <strain evidence="12 13">DSM 19965</strain>
    </source>
</reference>
<comment type="similarity">
    <text evidence="3 11">Belongs to the purine nucleoside phosphorylase YfiH/LACC1 family.</text>
</comment>
<dbReference type="InterPro" id="IPR011324">
    <property type="entry name" value="Cytotoxic_necrot_fac-like_cat"/>
</dbReference>
<evidence type="ECO:0000256" key="7">
    <source>
        <dbReference type="ARBA" id="ARBA00022833"/>
    </source>
</evidence>
<comment type="function">
    <text evidence="2">Purine nucleoside enzyme that catalyzes the phosphorolysis of adenosine and inosine nucleosides, yielding D-ribose 1-phosphate and the respective free bases, adenine and hypoxanthine. Also catalyzes the phosphorolysis of S-methyl-5'-thioadenosine into adenine and S-methyl-5-thio-alpha-D-ribose 1-phosphate. Also has adenosine deaminase activity.</text>
</comment>
<comment type="catalytic activity">
    <reaction evidence="1">
        <text>inosine + phosphate = alpha-D-ribose 1-phosphate + hypoxanthine</text>
        <dbReference type="Rhea" id="RHEA:27646"/>
        <dbReference type="ChEBI" id="CHEBI:17368"/>
        <dbReference type="ChEBI" id="CHEBI:17596"/>
        <dbReference type="ChEBI" id="CHEBI:43474"/>
        <dbReference type="ChEBI" id="CHEBI:57720"/>
        <dbReference type="EC" id="2.4.2.1"/>
    </reaction>
    <physiologicalReaction direction="left-to-right" evidence="1">
        <dbReference type="Rhea" id="RHEA:27647"/>
    </physiologicalReaction>
</comment>
<dbReference type="SUPFAM" id="SSF64438">
    <property type="entry name" value="CNF1/YfiH-like putative cysteine hydrolases"/>
    <property type="match status" value="1"/>
</dbReference>
<keyword evidence="6" id="KW-0378">Hydrolase</keyword>
<comment type="caution">
    <text evidence="12">The sequence shown here is derived from an EMBL/GenBank/DDBJ whole genome shotgun (WGS) entry which is preliminary data.</text>
</comment>
<dbReference type="STRING" id="888062.HMPREF9083_1085"/>
<dbReference type="PANTHER" id="PTHR30616">
    <property type="entry name" value="UNCHARACTERIZED PROTEIN YFIH"/>
    <property type="match status" value="1"/>
</dbReference>
<gene>
    <name evidence="12" type="ORF">HMPREF9083_1085</name>
</gene>
<evidence type="ECO:0000256" key="5">
    <source>
        <dbReference type="ARBA" id="ARBA00022723"/>
    </source>
</evidence>
<name>F2BY17_9FIRM</name>
<evidence type="ECO:0000256" key="10">
    <source>
        <dbReference type="ARBA" id="ARBA00049893"/>
    </source>
</evidence>
<keyword evidence="13" id="KW-1185">Reference proteome</keyword>
<dbReference type="HOGENOM" id="CLU_065784_0_0_9"/>
<evidence type="ECO:0000256" key="3">
    <source>
        <dbReference type="ARBA" id="ARBA00007353"/>
    </source>
</evidence>
<evidence type="ECO:0000256" key="4">
    <source>
        <dbReference type="ARBA" id="ARBA00022679"/>
    </source>
</evidence>
<comment type="catalytic activity">
    <reaction evidence="8">
        <text>adenosine + H2O + H(+) = inosine + NH4(+)</text>
        <dbReference type="Rhea" id="RHEA:24408"/>
        <dbReference type="ChEBI" id="CHEBI:15377"/>
        <dbReference type="ChEBI" id="CHEBI:15378"/>
        <dbReference type="ChEBI" id="CHEBI:16335"/>
        <dbReference type="ChEBI" id="CHEBI:17596"/>
        <dbReference type="ChEBI" id="CHEBI:28938"/>
        <dbReference type="EC" id="3.5.4.4"/>
    </reaction>
    <physiologicalReaction direction="left-to-right" evidence="8">
        <dbReference type="Rhea" id="RHEA:24409"/>
    </physiologicalReaction>
</comment>
<keyword evidence="7" id="KW-0862">Zinc</keyword>
<sequence>MNFLKMNRDDFMNLNKSENISFLSFSIFKNKPLIAAVSTRSGGVSSGWFSSLNMKFLEGEKSENVVENRKRFLKVFDISYKNIIACDQVHGTEIKTVTGKDKGKGALSPNSCFHGYDGLITNELNVPLTMCFADCTPIFLYDKVNNVIALCHAGWRGTVGNIMGKAVDIMKNDFGTNPENIVAGIGPAIGQDSFEVGKEVYEEFLKIFDKNEMNLISYEGNNGKYFINLEKANELLLVKSKVNSKNIECADFCTKTHSDILYSYRKDNGKTGRHMAVFMLKNR</sequence>
<dbReference type="Gene3D" id="3.60.140.10">
    <property type="entry name" value="CNF1/YfiH-like putative cysteine hydrolases"/>
    <property type="match status" value="1"/>
</dbReference>
<dbReference type="Pfam" id="PF02578">
    <property type="entry name" value="Cu-oxidase_4"/>
    <property type="match status" value="1"/>
</dbReference>
<dbReference type="PANTHER" id="PTHR30616:SF2">
    <property type="entry name" value="PURINE NUCLEOSIDE PHOSPHORYLASE LACC1"/>
    <property type="match status" value="1"/>
</dbReference>
<proteinExistence type="inferred from homology"/>
<comment type="catalytic activity">
    <reaction evidence="9">
        <text>adenosine + phosphate = alpha-D-ribose 1-phosphate + adenine</text>
        <dbReference type="Rhea" id="RHEA:27642"/>
        <dbReference type="ChEBI" id="CHEBI:16335"/>
        <dbReference type="ChEBI" id="CHEBI:16708"/>
        <dbReference type="ChEBI" id="CHEBI:43474"/>
        <dbReference type="ChEBI" id="CHEBI:57720"/>
        <dbReference type="EC" id="2.4.2.1"/>
    </reaction>
    <physiologicalReaction direction="left-to-right" evidence="9">
        <dbReference type="Rhea" id="RHEA:27643"/>
    </physiologicalReaction>
</comment>
<dbReference type="CDD" id="cd16833">
    <property type="entry name" value="YfiH"/>
    <property type="match status" value="1"/>
</dbReference>
<dbReference type="EMBL" id="AFBB01000024">
    <property type="protein sequence ID" value="EGF12578.1"/>
    <property type="molecule type" value="Genomic_DNA"/>
</dbReference>
<evidence type="ECO:0000256" key="6">
    <source>
        <dbReference type="ARBA" id="ARBA00022801"/>
    </source>
</evidence>
<evidence type="ECO:0000256" key="8">
    <source>
        <dbReference type="ARBA" id="ARBA00047989"/>
    </source>
</evidence>
<keyword evidence="4" id="KW-0808">Transferase</keyword>
<evidence type="ECO:0000256" key="9">
    <source>
        <dbReference type="ARBA" id="ARBA00048968"/>
    </source>
</evidence>
<dbReference type="GO" id="GO:0016787">
    <property type="term" value="F:hydrolase activity"/>
    <property type="evidence" value="ECO:0007669"/>
    <property type="project" value="UniProtKB-KW"/>
</dbReference>
<evidence type="ECO:0000256" key="2">
    <source>
        <dbReference type="ARBA" id="ARBA00003215"/>
    </source>
</evidence>
<evidence type="ECO:0000313" key="13">
    <source>
        <dbReference type="Proteomes" id="UP000003503"/>
    </source>
</evidence>